<dbReference type="Proteomes" id="UP000235739">
    <property type="component" value="Unassembled WGS sequence"/>
</dbReference>
<name>A0A2N7S125_9MICC</name>
<gene>
    <name evidence="2" type="ORF">CIK84_14430</name>
    <name evidence="3" type="ORF">EXY26_00725</name>
</gene>
<dbReference type="EMBL" id="SPDS01000001">
    <property type="protein sequence ID" value="TFH55650.1"/>
    <property type="molecule type" value="Genomic_DNA"/>
</dbReference>
<feature type="region of interest" description="Disordered" evidence="1">
    <location>
        <begin position="34"/>
        <end position="56"/>
    </location>
</feature>
<evidence type="ECO:0000313" key="2">
    <source>
        <dbReference type="EMBL" id="PMQ19827.1"/>
    </source>
</evidence>
<evidence type="ECO:0000313" key="4">
    <source>
        <dbReference type="Proteomes" id="UP000235739"/>
    </source>
</evidence>
<proteinExistence type="predicted"/>
<accession>A0A2N7S125</accession>
<reference evidence="2 4" key="1">
    <citation type="journal article" date="2017" name="Elife">
        <title>Extensive horizontal gene transfer in cheese-associated bacteria.</title>
        <authorList>
            <person name="Bonham K.S."/>
            <person name="Wolfe B.E."/>
            <person name="Dutton R.J."/>
        </authorList>
    </citation>
    <scope>NUCLEOTIDE SEQUENCE [LARGE SCALE GENOMIC DNA]</scope>
    <source>
        <strain evidence="2 4">JB182</strain>
    </source>
</reference>
<dbReference type="EMBL" id="PNQX01000002">
    <property type="protein sequence ID" value="PMQ19827.1"/>
    <property type="molecule type" value="Genomic_DNA"/>
</dbReference>
<evidence type="ECO:0000313" key="3">
    <source>
        <dbReference type="EMBL" id="TFH55650.1"/>
    </source>
</evidence>
<evidence type="ECO:0000313" key="5">
    <source>
        <dbReference type="Proteomes" id="UP000297638"/>
    </source>
</evidence>
<evidence type="ECO:0000256" key="1">
    <source>
        <dbReference type="SAM" id="MobiDB-lite"/>
    </source>
</evidence>
<dbReference type="GeneID" id="303183640"/>
<organism evidence="2 4">
    <name type="scientific">Glutamicibacter arilaitensis</name>
    <dbReference type="NCBI Taxonomy" id="256701"/>
    <lineage>
        <taxon>Bacteria</taxon>
        <taxon>Bacillati</taxon>
        <taxon>Actinomycetota</taxon>
        <taxon>Actinomycetes</taxon>
        <taxon>Micrococcales</taxon>
        <taxon>Micrococcaceae</taxon>
        <taxon>Glutamicibacter</taxon>
    </lineage>
</organism>
<reference evidence="3 5" key="2">
    <citation type="submission" date="2019-03" db="EMBL/GenBank/DDBJ databases">
        <title>Glutamicibacter sp. LJH19 genome.</title>
        <authorList>
            <person name="Sinai Borker S."/>
            <person name="Kumar R."/>
        </authorList>
    </citation>
    <scope>NUCLEOTIDE SEQUENCE [LARGE SCALE GENOMIC DNA]</scope>
    <source>
        <strain evidence="3 5">LJH19</strain>
    </source>
</reference>
<dbReference type="AlphaFoldDB" id="A0A2N7S125"/>
<comment type="caution">
    <text evidence="2">The sequence shown here is derived from an EMBL/GenBank/DDBJ whole genome shotgun (WGS) entry which is preliminary data.</text>
</comment>
<dbReference type="Proteomes" id="UP000297638">
    <property type="component" value="Unassembled WGS sequence"/>
</dbReference>
<dbReference type="RefSeq" id="WP_013347414.1">
    <property type="nucleotide sequence ID" value="NZ_JABUYH010000008.1"/>
</dbReference>
<sequence>MSKKSKVGKVLAVGLIAGLVAVLVAVWKASKPIEDPWENEPVPAQPHQPVQTREASVEEIREILEDDK</sequence>
<protein>
    <submittedName>
        <fullName evidence="2">Uncharacterized protein</fullName>
    </submittedName>
</protein>